<protein>
    <submittedName>
        <fullName evidence="2">Uncharacterized protein</fullName>
    </submittedName>
</protein>
<organism evidence="2 3">
    <name type="scientific">Eumeta variegata</name>
    <name type="common">Bagworm moth</name>
    <name type="synonym">Eumeta japonica</name>
    <dbReference type="NCBI Taxonomy" id="151549"/>
    <lineage>
        <taxon>Eukaryota</taxon>
        <taxon>Metazoa</taxon>
        <taxon>Ecdysozoa</taxon>
        <taxon>Arthropoda</taxon>
        <taxon>Hexapoda</taxon>
        <taxon>Insecta</taxon>
        <taxon>Pterygota</taxon>
        <taxon>Neoptera</taxon>
        <taxon>Endopterygota</taxon>
        <taxon>Lepidoptera</taxon>
        <taxon>Glossata</taxon>
        <taxon>Ditrysia</taxon>
        <taxon>Tineoidea</taxon>
        <taxon>Psychidae</taxon>
        <taxon>Oiketicinae</taxon>
        <taxon>Eumeta</taxon>
    </lineage>
</organism>
<evidence type="ECO:0000313" key="3">
    <source>
        <dbReference type="Proteomes" id="UP000299102"/>
    </source>
</evidence>
<feature type="compositionally biased region" description="Basic residues" evidence="1">
    <location>
        <begin position="257"/>
        <end position="271"/>
    </location>
</feature>
<evidence type="ECO:0000313" key="2">
    <source>
        <dbReference type="EMBL" id="GBP44268.1"/>
    </source>
</evidence>
<feature type="region of interest" description="Disordered" evidence="1">
    <location>
        <begin position="328"/>
        <end position="387"/>
    </location>
</feature>
<feature type="region of interest" description="Disordered" evidence="1">
    <location>
        <begin position="13"/>
        <end position="60"/>
    </location>
</feature>
<proteinExistence type="predicted"/>
<dbReference type="Proteomes" id="UP000299102">
    <property type="component" value="Unassembled WGS sequence"/>
</dbReference>
<gene>
    <name evidence="2" type="ORF">EVAR_22152_1</name>
</gene>
<dbReference type="STRING" id="151549.A0A4C1VZ05"/>
<comment type="caution">
    <text evidence="2">The sequence shown here is derived from an EMBL/GenBank/DDBJ whole genome shotgun (WGS) entry which is preliminary data.</text>
</comment>
<reference evidence="2 3" key="1">
    <citation type="journal article" date="2019" name="Commun. Biol.">
        <title>The bagworm genome reveals a unique fibroin gene that provides high tensile strength.</title>
        <authorList>
            <person name="Kono N."/>
            <person name="Nakamura H."/>
            <person name="Ohtoshi R."/>
            <person name="Tomita M."/>
            <person name="Numata K."/>
            <person name="Arakawa K."/>
        </authorList>
    </citation>
    <scope>NUCLEOTIDE SEQUENCE [LARGE SCALE GENOMIC DNA]</scope>
</reference>
<feature type="compositionally biased region" description="Pro residues" evidence="1">
    <location>
        <begin position="284"/>
        <end position="294"/>
    </location>
</feature>
<sequence>MILLTAMHLCTQKSQGREREAAQSGAPPLNKNTYQQCGNRPPPRHWPAAPTRPAPRQQPPRPAILHVDLHRHSRTVLCGECIVGPPIIPTNDTHDVQRRRRWAVAAGQRRRAGRRCRRARPLSPAAVQLRRGRTVPSVSAGRASLLRSLCATTRALDVAAAAARSTARGAEAAAQLHRPHRYGHPQLAGAQTSALRYLPAHPRQLPVLSHARARLAEFDQAQSLPERLFRKSGPVGQRQGTLLAIHPANVEDFRKGDFRRRKAQRKVRKHMGLAVDDDGEDSPSSPPQSPPPTTLPALPFWGSAAARLGTSTVAARKRQFDVASLLAPDDAEAPGEKNARHPPAPPSDEEPEEDIDVVTSDQEREPEPEQEQEQEEESPRGPLLGWGVWPLQPALLHQLRRHAPPPAHRPPDT</sequence>
<accession>A0A4C1VZ05</accession>
<feature type="compositionally biased region" description="Pro residues" evidence="1">
    <location>
        <begin position="40"/>
        <end position="60"/>
    </location>
</feature>
<evidence type="ECO:0000256" key="1">
    <source>
        <dbReference type="SAM" id="MobiDB-lite"/>
    </source>
</evidence>
<dbReference type="EMBL" id="BGZK01000449">
    <property type="protein sequence ID" value="GBP44268.1"/>
    <property type="molecule type" value="Genomic_DNA"/>
</dbReference>
<dbReference type="OrthoDB" id="5954824at2759"/>
<feature type="compositionally biased region" description="Acidic residues" evidence="1">
    <location>
        <begin position="347"/>
        <end position="356"/>
    </location>
</feature>
<name>A0A4C1VZ05_EUMVA</name>
<feature type="region of interest" description="Disordered" evidence="1">
    <location>
        <begin position="256"/>
        <end position="299"/>
    </location>
</feature>
<keyword evidence="3" id="KW-1185">Reference proteome</keyword>
<dbReference type="AlphaFoldDB" id="A0A4C1VZ05"/>